<evidence type="ECO:0000256" key="1">
    <source>
        <dbReference type="ARBA" id="ARBA00006739"/>
    </source>
</evidence>
<reference evidence="3 4" key="1">
    <citation type="submission" date="2023-09" db="EMBL/GenBank/DDBJ databases">
        <title>Complete Genome and Methylome dissection of Bacillus brevis NEB573 original source of BbsI restriction endonuclease.</title>
        <authorList>
            <person name="Fomenkov A."/>
            <person name="Roberts R.D."/>
        </authorList>
    </citation>
    <scope>NUCLEOTIDE SEQUENCE [LARGE SCALE GENOMIC DNA]</scope>
    <source>
        <strain evidence="3 4">NEB573</strain>
    </source>
</reference>
<dbReference type="RefSeq" id="WP_310771482.1">
    <property type="nucleotide sequence ID" value="NZ_CP134050.1"/>
</dbReference>
<sequence>MTDSLPLVSVITPSFNQGAFIQQTIDSILSQDYPNIEHIVVDGGSTDGTLAILQKYSHLGERFRYVSEPDRGQSHAINKGLRMARGEIIGWLNSDDTYFPGAIRKAVSALLAHPDWGVVYGKGLHIDENNKVKYPYVWMEFDRKKLFHLNIICQPAAFLRKHAFEAVGGVDENHDWCMDYDLWNRISLHYPIGTIDDYLAHSRLYAACKTFVNELEPGFSEILRTSVKHFGTVSNEWLQHYTTKHYNKGAHWFLQKIKQYDAFGKGPRIVASNRFSDLWAPQHLRLSLEVPPANPMQALVLKGTNALNDPILHFHVLVNGSVAHHFKVTTPHFDVVIPISSRGPECEISLICNRQTISTQPDGSPRSVSYHATHVLPLSAEEYKFYQEFTKGPTHIQNWVNNRIPAPRY</sequence>
<evidence type="ECO:0000259" key="2">
    <source>
        <dbReference type="Pfam" id="PF00535"/>
    </source>
</evidence>
<accession>A0ABY9T9P8</accession>
<keyword evidence="3" id="KW-0328">Glycosyltransferase</keyword>
<dbReference type="CDD" id="cd06433">
    <property type="entry name" value="GT_2_WfgS_like"/>
    <property type="match status" value="1"/>
</dbReference>
<evidence type="ECO:0000313" key="3">
    <source>
        <dbReference type="EMBL" id="WNC16638.1"/>
    </source>
</evidence>
<dbReference type="Proteomes" id="UP001256827">
    <property type="component" value="Chromosome"/>
</dbReference>
<comment type="similarity">
    <text evidence="1">Belongs to the glycosyltransferase 2 family.</text>
</comment>
<dbReference type="Pfam" id="PF00535">
    <property type="entry name" value="Glycos_transf_2"/>
    <property type="match status" value="1"/>
</dbReference>
<dbReference type="EMBL" id="CP134050">
    <property type="protein sequence ID" value="WNC16638.1"/>
    <property type="molecule type" value="Genomic_DNA"/>
</dbReference>
<gene>
    <name evidence="3" type="ORF">RGB73_10075</name>
</gene>
<dbReference type="InterPro" id="IPR029044">
    <property type="entry name" value="Nucleotide-diphossugar_trans"/>
</dbReference>
<dbReference type="Gene3D" id="3.90.550.10">
    <property type="entry name" value="Spore Coat Polysaccharide Biosynthesis Protein SpsA, Chain A"/>
    <property type="match status" value="1"/>
</dbReference>
<keyword evidence="3" id="KW-0808">Transferase</keyword>
<keyword evidence="4" id="KW-1185">Reference proteome</keyword>
<dbReference type="PANTHER" id="PTHR22916">
    <property type="entry name" value="GLYCOSYLTRANSFERASE"/>
    <property type="match status" value="1"/>
</dbReference>
<protein>
    <submittedName>
        <fullName evidence="3">Glycosyltransferase family 2 protein</fullName>
        <ecNumber evidence="3">2.4.-.-</ecNumber>
    </submittedName>
</protein>
<dbReference type="GO" id="GO:0016757">
    <property type="term" value="F:glycosyltransferase activity"/>
    <property type="evidence" value="ECO:0007669"/>
    <property type="project" value="UniProtKB-KW"/>
</dbReference>
<proteinExistence type="inferred from homology"/>
<dbReference type="InterPro" id="IPR001173">
    <property type="entry name" value="Glyco_trans_2-like"/>
</dbReference>
<dbReference type="PANTHER" id="PTHR22916:SF3">
    <property type="entry name" value="UDP-GLCNAC:BETAGAL BETA-1,3-N-ACETYLGLUCOSAMINYLTRANSFERASE-LIKE PROTEIN 1"/>
    <property type="match status" value="1"/>
</dbReference>
<dbReference type="EC" id="2.4.-.-" evidence="3"/>
<dbReference type="SUPFAM" id="SSF53448">
    <property type="entry name" value="Nucleotide-diphospho-sugar transferases"/>
    <property type="match status" value="1"/>
</dbReference>
<evidence type="ECO:0000313" key="4">
    <source>
        <dbReference type="Proteomes" id="UP001256827"/>
    </source>
</evidence>
<name>A0ABY9T9P8_BREBE</name>
<feature type="domain" description="Glycosyltransferase 2-like" evidence="2">
    <location>
        <begin position="9"/>
        <end position="167"/>
    </location>
</feature>
<organism evidence="3 4">
    <name type="scientific">Brevibacillus brevis</name>
    <name type="common">Bacillus brevis</name>
    <dbReference type="NCBI Taxonomy" id="1393"/>
    <lineage>
        <taxon>Bacteria</taxon>
        <taxon>Bacillati</taxon>
        <taxon>Bacillota</taxon>
        <taxon>Bacilli</taxon>
        <taxon>Bacillales</taxon>
        <taxon>Paenibacillaceae</taxon>
        <taxon>Brevibacillus</taxon>
    </lineage>
</organism>